<feature type="transmembrane region" description="Helical" evidence="1">
    <location>
        <begin position="116"/>
        <end position="134"/>
    </location>
</feature>
<accession>A0A0U2WUR4</accession>
<dbReference type="Proteomes" id="UP000067523">
    <property type="component" value="Chromosome"/>
</dbReference>
<evidence type="ECO:0008006" key="4">
    <source>
        <dbReference type="Google" id="ProtNLM"/>
    </source>
</evidence>
<dbReference type="PANTHER" id="PTHR37422:SF13">
    <property type="entry name" value="LIPOPOLYSACCHARIDE BIOSYNTHESIS PROTEIN PA4999-RELATED"/>
    <property type="match status" value="1"/>
</dbReference>
<name>A0A0U2WUR4_9ENTE</name>
<dbReference type="STRING" id="118060.ATZ35_09355"/>
<evidence type="ECO:0000313" key="2">
    <source>
        <dbReference type="EMBL" id="ALS37353.1"/>
    </source>
</evidence>
<dbReference type="KEGG" id="erx:ATZ35_09355"/>
<dbReference type="RefSeq" id="WP_208927017.1">
    <property type="nucleotide sequence ID" value="NZ_CP013655.1"/>
</dbReference>
<keyword evidence="1" id="KW-0812">Transmembrane</keyword>
<feature type="transmembrane region" description="Helical" evidence="1">
    <location>
        <begin position="7"/>
        <end position="27"/>
    </location>
</feature>
<protein>
    <recommendedName>
        <fullName evidence="4">Polysaccharide polymerase</fullName>
    </recommendedName>
</protein>
<sequence>MEKVLNKVSNVILIATIASSYLLWTVGLNTETMMNFYQHYEYTLFIALILILLLHLKKLDKVDFALGGLGAALFIFYTATSSMRHSNRFINASMLVIVLLIICYRKTTFDKSDFRILGVTISAFFFVTLYRIFTELPKIVAPNSIWQRGNEFDSIWINSNTIGASVLFMVMMLSIILKQASNKAINWLIIPVYVAGVAAIWVCQAKTAFAVLLLFIVIDNLFPKRFIKNNWFWLSLFLLVLVVFPFIFYYCANVSTIKFFSGRENIWKEFFELWFVNKQNVLIGMKPYVFHWKNLGMHNSYLSILNNLGVLGYTLFSFFIFGQFYSIRKNGNYSKTQVSLAIALFCVFVLSTMEDILISYHWIPLAFSFLGLLIQKSKPPLKRGQEIQNRSKRSKLSS</sequence>
<keyword evidence="1" id="KW-1133">Transmembrane helix</keyword>
<dbReference type="AlphaFoldDB" id="A0A0U2WUR4"/>
<dbReference type="InterPro" id="IPR051533">
    <property type="entry name" value="WaaL-like"/>
</dbReference>
<dbReference type="EMBL" id="CP013655">
    <property type="protein sequence ID" value="ALS37353.1"/>
    <property type="molecule type" value="Genomic_DNA"/>
</dbReference>
<feature type="transmembrane region" description="Helical" evidence="1">
    <location>
        <begin position="184"/>
        <end position="201"/>
    </location>
</feature>
<reference evidence="3" key="1">
    <citation type="submission" date="2015-12" db="EMBL/GenBank/DDBJ databases">
        <authorList>
            <person name="Lauer A."/>
            <person name="Humrighouse B."/>
            <person name="Loparev V."/>
            <person name="Shewmaker P.L."/>
            <person name="Whitney A.M."/>
            <person name="McLaughlin R.W."/>
        </authorList>
    </citation>
    <scope>NUCLEOTIDE SEQUENCE [LARGE SCALE GENOMIC DNA]</scope>
    <source>
        <strain evidence="3">LMG 26678</strain>
    </source>
</reference>
<evidence type="ECO:0000256" key="1">
    <source>
        <dbReference type="SAM" id="Phobius"/>
    </source>
</evidence>
<dbReference type="NCBIfam" id="NF037933">
    <property type="entry name" value="EpaQ_fam"/>
    <property type="match status" value="1"/>
</dbReference>
<organism evidence="2 3">
    <name type="scientific">Enterococcus rotai</name>
    <dbReference type="NCBI Taxonomy" id="118060"/>
    <lineage>
        <taxon>Bacteria</taxon>
        <taxon>Bacillati</taxon>
        <taxon>Bacillota</taxon>
        <taxon>Bacilli</taxon>
        <taxon>Lactobacillales</taxon>
        <taxon>Enterococcaceae</taxon>
        <taxon>Enterococcus</taxon>
    </lineage>
</organism>
<feature type="transmembrane region" description="Helical" evidence="1">
    <location>
        <begin position="230"/>
        <end position="250"/>
    </location>
</feature>
<feature type="transmembrane region" description="Helical" evidence="1">
    <location>
        <begin position="301"/>
        <end position="321"/>
    </location>
</feature>
<feature type="transmembrane region" description="Helical" evidence="1">
    <location>
        <begin position="356"/>
        <end position="374"/>
    </location>
</feature>
<feature type="transmembrane region" description="Helical" evidence="1">
    <location>
        <begin position="86"/>
        <end position="104"/>
    </location>
</feature>
<feature type="transmembrane region" description="Helical" evidence="1">
    <location>
        <begin position="154"/>
        <end position="177"/>
    </location>
</feature>
<dbReference type="PANTHER" id="PTHR37422">
    <property type="entry name" value="TEICHURONIC ACID BIOSYNTHESIS PROTEIN TUAE"/>
    <property type="match status" value="1"/>
</dbReference>
<keyword evidence="1" id="KW-0472">Membrane</keyword>
<keyword evidence="3" id="KW-1185">Reference proteome</keyword>
<gene>
    <name evidence="2" type="ORF">ATZ35_09355</name>
</gene>
<feature type="transmembrane region" description="Helical" evidence="1">
    <location>
        <begin position="39"/>
        <end position="56"/>
    </location>
</feature>
<evidence type="ECO:0000313" key="3">
    <source>
        <dbReference type="Proteomes" id="UP000067523"/>
    </source>
</evidence>
<feature type="transmembrane region" description="Helical" evidence="1">
    <location>
        <begin position="63"/>
        <end position="80"/>
    </location>
</feature>
<proteinExistence type="predicted"/>